<dbReference type="AlphaFoldDB" id="A0A381R291"/>
<reference evidence="3" key="1">
    <citation type="submission" date="2018-05" db="EMBL/GenBank/DDBJ databases">
        <authorList>
            <person name="Lanie J.A."/>
            <person name="Ng W.-L."/>
            <person name="Kazmierczak K.M."/>
            <person name="Andrzejewski T.M."/>
            <person name="Davidsen T.M."/>
            <person name="Wayne K.J."/>
            <person name="Tettelin H."/>
            <person name="Glass J.I."/>
            <person name="Rusch D."/>
            <person name="Podicherti R."/>
            <person name="Tsui H.-C.T."/>
            <person name="Winkler M.E."/>
        </authorList>
    </citation>
    <scope>NUCLEOTIDE SEQUENCE</scope>
</reference>
<name>A0A381R291_9ZZZZ</name>
<keyword evidence="1" id="KW-0472">Membrane</keyword>
<protein>
    <recommendedName>
        <fullName evidence="2">VanZ-like domain-containing protein</fullName>
    </recommendedName>
</protein>
<sequence length="116" mass="13393">MFKKITIFYTGLIICVSLIPIPKFPFPEFSLSDKSLHLIAYFIMSVMWLRLGFLESNKIKWNYFSLVLFTALITEILQGILPIGRYFEIADMVANCIGILLGFIISFIYIIKNKVT</sequence>
<gene>
    <name evidence="3" type="ORF">METZ01_LOCUS38709</name>
</gene>
<dbReference type="InterPro" id="IPR006976">
    <property type="entry name" value="VanZ-like"/>
</dbReference>
<evidence type="ECO:0000313" key="3">
    <source>
        <dbReference type="EMBL" id="SUZ85855.1"/>
    </source>
</evidence>
<feature type="transmembrane region" description="Helical" evidence="1">
    <location>
        <begin position="92"/>
        <end position="111"/>
    </location>
</feature>
<dbReference type="PANTHER" id="PTHR28008:SF1">
    <property type="entry name" value="DOMAIN PROTEIN, PUTATIVE (AFU_ORTHOLOGUE AFUA_3G10980)-RELATED"/>
    <property type="match status" value="1"/>
</dbReference>
<proteinExistence type="predicted"/>
<evidence type="ECO:0000259" key="2">
    <source>
        <dbReference type="Pfam" id="PF04892"/>
    </source>
</evidence>
<keyword evidence="1" id="KW-0812">Transmembrane</keyword>
<keyword evidence="1" id="KW-1133">Transmembrane helix</keyword>
<feature type="transmembrane region" description="Helical" evidence="1">
    <location>
        <begin position="36"/>
        <end position="54"/>
    </location>
</feature>
<dbReference type="Pfam" id="PF04892">
    <property type="entry name" value="VanZ"/>
    <property type="match status" value="1"/>
</dbReference>
<organism evidence="3">
    <name type="scientific">marine metagenome</name>
    <dbReference type="NCBI Taxonomy" id="408172"/>
    <lineage>
        <taxon>unclassified sequences</taxon>
        <taxon>metagenomes</taxon>
        <taxon>ecological metagenomes</taxon>
    </lineage>
</organism>
<feature type="transmembrane region" description="Helical" evidence="1">
    <location>
        <begin position="61"/>
        <end position="80"/>
    </location>
</feature>
<feature type="domain" description="VanZ-like" evidence="2">
    <location>
        <begin position="39"/>
        <end position="108"/>
    </location>
</feature>
<evidence type="ECO:0000256" key="1">
    <source>
        <dbReference type="SAM" id="Phobius"/>
    </source>
</evidence>
<accession>A0A381R291</accession>
<dbReference type="PANTHER" id="PTHR28008">
    <property type="entry name" value="DOMAIN PROTEIN, PUTATIVE (AFU_ORTHOLOGUE AFUA_3G10980)-RELATED"/>
    <property type="match status" value="1"/>
</dbReference>
<dbReference type="EMBL" id="UINC01001654">
    <property type="protein sequence ID" value="SUZ85855.1"/>
    <property type="molecule type" value="Genomic_DNA"/>
</dbReference>
<feature type="transmembrane region" description="Helical" evidence="1">
    <location>
        <begin position="7"/>
        <end position="24"/>
    </location>
</feature>
<dbReference type="NCBIfam" id="NF037970">
    <property type="entry name" value="vanZ_1"/>
    <property type="match status" value="1"/>
</dbReference>